<accession>A0A0R3E3T7</accession>
<evidence type="ECO:0000313" key="1">
    <source>
        <dbReference type="EMBL" id="KRQ16851.1"/>
    </source>
</evidence>
<dbReference type="STRING" id="989370.AOQ71_04280"/>
<comment type="caution">
    <text evidence="1">The sequence shown here is derived from an EMBL/GenBank/DDBJ whole genome shotgun (WGS) entry which is preliminary data.</text>
</comment>
<proteinExistence type="predicted"/>
<keyword evidence="2" id="KW-1185">Reference proteome</keyword>
<reference evidence="1 2" key="1">
    <citation type="submission" date="2015-09" db="EMBL/GenBank/DDBJ databases">
        <title>Draft Genome Sequence of Bradyrhizobium manausense Strain BR 3351T, a Novel Symbiotic Nitrogen-Fixing Alphaproteobacterium Isolated from Brazilian Amazon Rain Forest.</title>
        <authorList>
            <person name="De Araujo J.L."/>
            <person name="Zilli J.E."/>
        </authorList>
    </citation>
    <scope>NUCLEOTIDE SEQUENCE [LARGE SCALE GENOMIC DNA]</scope>
    <source>
        <strain evidence="1 2">BR3351</strain>
    </source>
</reference>
<gene>
    <name evidence="1" type="ORF">AOQ71_04280</name>
</gene>
<sequence>MQDVSAAIDESMGELVEVTPYVGTPLPNFPAVPDPSKAVTVTAVFTNRAKSIIMGENSGRISSGHSVCPIVSTSEPIFTFGYGVLTFPLRQGYRIRRLCNQALYEVKDVQPDGVSRIEVTVVQLGRAREDQ</sequence>
<name>A0A0R3E3T7_9BRAD</name>
<dbReference type="AlphaFoldDB" id="A0A0R3E3T7"/>
<dbReference type="EMBL" id="LJYG01000021">
    <property type="protein sequence ID" value="KRQ16851.1"/>
    <property type="molecule type" value="Genomic_DNA"/>
</dbReference>
<organism evidence="1 2">
    <name type="scientific">Bradyrhizobium manausense</name>
    <dbReference type="NCBI Taxonomy" id="989370"/>
    <lineage>
        <taxon>Bacteria</taxon>
        <taxon>Pseudomonadati</taxon>
        <taxon>Pseudomonadota</taxon>
        <taxon>Alphaproteobacteria</taxon>
        <taxon>Hyphomicrobiales</taxon>
        <taxon>Nitrobacteraceae</taxon>
        <taxon>Bradyrhizobium</taxon>
    </lineage>
</organism>
<protein>
    <submittedName>
        <fullName evidence="1">Uncharacterized protein</fullName>
    </submittedName>
</protein>
<dbReference type="Proteomes" id="UP000051936">
    <property type="component" value="Unassembled WGS sequence"/>
</dbReference>
<evidence type="ECO:0000313" key="2">
    <source>
        <dbReference type="Proteomes" id="UP000051936"/>
    </source>
</evidence>